<proteinExistence type="predicted"/>
<dbReference type="SUPFAM" id="SSF55144">
    <property type="entry name" value="LigT-like"/>
    <property type="match status" value="1"/>
</dbReference>
<name>A0AAU8EF12_9VIRU</name>
<protein>
    <submittedName>
        <fullName evidence="1">RNA ligase</fullName>
    </submittedName>
</protein>
<dbReference type="GO" id="GO:0016874">
    <property type="term" value="F:ligase activity"/>
    <property type="evidence" value="ECO:0007669"/>
    <property type="project" value="UniProtKB-KW"/>
</dbReference>
<keyword evidence="1" id="KW-0436">Ligase</keyword>
<gene>
    <name evidence="1" type="ORF">vBKpn2P2_30</name>
</gene>
<dbReference type="EMBL" id="PP848851">
    <property type="protein sequence ID" value="XCG96878.1"/>
    <property type="molecule type" value="Genomic_DNA"/>
</dbReference>
<reference evidence="1" key="1">
    <citation type="submission" date="2024-05" db="EMBL/GenBank/DDBJ databases">
        <authorList>
            <person name="Ferriol-Gonzalez C."/>
            <person name="Concha-Eloko R."/>
            <person name="Bernabeu-Gimeno M."/>
            <person name="Fernandez-Cuenca F."/>
            <person name="Canada-Garcia J.E."/>
            <person name="Garcia-Cobos S."/>
            <person name="Sanjuan R."/>
            <person name="Domingo-Calap P."/>
        </authorList>
    </citation>
    <scope>NUCLEOTIDE SEQUENCE</scope>
</reference>
<accession>A0AAU8EF12</accession>
<dbReference type="InterPro" id="IPR009097">
    <property type="entry name" value="Cyclic_Pdiesterase"/>
</dbReference>
<sequence>MANKIFSEFDNWAITKELKLIVSAKVSLDDYPTILGPVGVDSAKLHVTMAFMPAAESQYIPCDALTGPLPSRSPIMAIEYWEGADATVAVLNERDWKEARQVYDSLGLLYTGYEFKPHVTIAKGNQCNEVEEYEWLVGHYVQVDDVTIKLKEF</sequence>
<organism evidence="1">
    <name type="scientific">Klebsiella phage vB_Kpn2-P2</name>
    <dbReference type="NCBI Taxonomy" id="3230849"/>
    <lineage>
        <taxon>Viruses</taxon>
    </lineage>
</organism>
<evidence type="ECO:0000313" key="1">
    <source>
        <dbReference type="EMBL" id="XCG96878.1"/>
    </source>
</evidence>